<proteinExistence type="inferred from homology"/>
<keyword evidence="4" id="KW-0560">Oxidoreductase</keyword>
<evidence type="ECO:0000256" key="6">
    <source>
        <dbReference type="ARBA" id="ARBA00073420"/>
    </source>
</evidence>
<dbReference type="Gene3D" id="3.20.20.70">
    <property type="entry name" value="Aldolase class I"/>
    <property type="match status" value="1"/>
</dbReference>
<dbReference type="InterPro" id="IPR000262">
    <property type="entry name" value="FMN-dep_DH"/>
</dbReference>
<dbReference type="InterPro" id="IPR013785">
    <property type="entry name" value="Aldolase_TIM"/>
</dbReference>
<feature type="binding site" evidence="9">
    <location>
        <position position="274"/>
    </location>
    <ligand>
        <name>glyoxylate</name>
        <dbReference type="ChEBI" id="CHEBI:36655"/>
    </ligand>
</feature>
<feature type="binding site" evidence="9">
    <location>
        <position position="247"/>
    </location>
    <ligand>
        <name>FMN</name>
        <dbReference type="ChEBI" id="CHEBI:58210"/>
    </ligand>
</feature>
<reference evidence="11 12" key="1">
    <citation type="submission" date="2017-01" db="EMBL/GenBank/DDBJ databases">
        <authorList>
            <person name="Mah S.A."/>
            <person name="Swanson W.J."/>
            <person name="Moy G.W."/>
            <person name="Vacquier V.D."/>
        </authorList>
    </citation>
    <scope>NUCLEOTIDE SEQUENCE [LARGE SCALE GENOMIC DNA]</scope>
    <source>
        <strain evidence="11 12">GSMNP</strain>
    </source>
</reference>
<evidence type="ECO:0000256" key="9">
    <source>
        <dbReference type="PIRSR" id="PIRSR000138-2"/>
    </source>
</evidence>
<comment type="cofactor">
    <cofactor evidence="1">
        <name>FMN</name>
        <dbReference type="ChEBI" id="CHEBI:58210"/>
    </cofactor>
</comment>
<evidence type="ECO:0000256" key="3">
    <source>
        <dbReference type="ARBA" id="ARBA00022643"/>
    </source>
</evidence>
<dbReference type="InterPro" id="IPR037396">
    <property type="entry name" value="FMN_HAD"/>
</dbReference>
<dbReference type="GO" id="GO:0010181">
    <property type="term" value="F:FMN binding"/>
    <property type="evidence" value="ECO:0007669"/>
    <property type="project" value="InterPro"/>
</dbReference>
<dbReference type="PANTHER" id="PTHR10578:SF107">
    <property type="entry name" value="2-HYDROXYACID OXIDASE 1"/>
    <property type="match status" value="1"/>
</dbReference>
<dbReference type="PANTHER" id="PTHR10578">
    <property type="entry name" value="S -2-HYDROXY-ACID OXIDASE-RELATED"/>
    <property type="match status" value="1"/>
</dbReference>
<feature type="binding site" evidence="9">
    <location>
        <begin position="325"/>
        <end position="326"/>
    </location>
    <ligand>
        <name>FMN</name>
        <dbReference type="ChEBI" id="CHEBI:58210"/>
    </ligand>
</feature>
<feature type="binding site" evidence="9">
    <location>
        <position position="137"/>
    </location>
    <ligand>
        <name>FMN</name>
        <dbReference type="ChEBI" id="CHEBI:58210"/>
    </ligand>
</feature>
<dbReference type="PROSITE" id="PS00557">
    <property type="entry name" value="FMN_HYDROXY_ACID_DH_1"/>
    <property type="match status" value="1"/>
</dbReference>
<accession>A0A1R1X1H2</accession>
<dbReference type="AlphaFoldDB" id="A0A1R1X1H2"/>
<sequence length="381" mass="42271">MKSISCLADLEQVAEEKLDMNTKTFFQTGSMDMITRDENRSAYDRIQIRPRFLRNVKTVDTTINVFGDSFKSPIFYAASGMQRMAHSDGEIGAARSACKRGTLHCLSSVSNYSIEEVAEGVRDLVETGENKSVRWLQLYVFEDRKVSLDLIKRAEDAGYKGIVITVDTPYVGRRLGNIRYPFEIPKHLQLGNFVKYSDGSHIHKITKFDPKNQHANVNYINHKTDASLTWEDAKFIKSQTKLPVLLKGILTHEDAELAVKHGFDGIIVSNHGGRQLDSAPATIDALPEVAAAVNKRISVFVDGGILRGTDVFKALALGADAVFVGRPVLWGLAHAGEDGVDLMADIINEEFRLAMALSGCCRISDITESYVSRKNSHFSKL</sequence>
<evidence type="ECO:0000259" key="10">
    <source>
        <dbReference type="PROSITE" id="PS51349"/>
    </source>
</evidence>
<evidence type="ECO:0000256" key="1">
    <source>
        <dbReference type="ARBA" id="ARBA00001917"/>
    </source>
</evidence>
<organism evidence="11 12">
    <name type="scientific">Smittium culicis</name>
    <dbReference type="NCBI Taxonomy" id="133412"/>
    <lineage>
        <taxon>Eukaryota</taxon>
        <taxon>Fungi</taxon>
        <taxon>Fungi incertae sedis</taxon>
        <taxon>Zoopagomycota</taxon>
        <taxon>Kickxellomycotina</taxon>
        <taxon>Harpellomycetes</taxon>
        <taxon>Harpellales</taxon>
        <taxon>Legeriomycetaceae</taxon>
        <taxon>Smittium</taxon>
    </lineage>
</organism>
<dbReference type="Proteomes" id="UP000187283">
    <property type="component" value="Unassembled WGS sequence"/>
</dbReference>
<comment type="similarity">
    <text evidence="5">Belongs to the FMN-dependent alpha-hydroxy acid dehydrogenase family.</text>
</comment>
<protein>
    <recommendedName>
        <fullName evidence="6">Oxidase FUB9</fullName>
    </recommendedName>
    <alternativeName>
        <fullName evidence="7">Fusaric acid biosynthesis protein 9</fullName>
    </alternativeName>
</protein>
<feature type="binding site" evidence="9">
    <location>
        <position position="165"/>
    </location>
    <ligand>
        <name>FMN</name>
        <dbReference type="ChEBI" id="CHEBI:58210"/>
    </ligand>
</feature>
<dbReference type="Pfam" id="PF01070">
    <property type="entry name" value="FMN_dh"/>
    <property type="match status" value="1"/>
</dbReference>
<evidence type="ECO:0000256" key="4">
    <source>
        <dbReference type="ARBA" id="ARBA00023002"/>
    </source>
</evidence>
<dbReference type="PIRSF" id="PIRSF000138">
    <property type="entry name" value="Al-hdrx_acd_dh"/>
    <property type="match status" value="1"/>
</dbReference>
<gene>
    <name evidence="11" type="ORF">AYI70_g11529</name>
</gene>
<dbReference type="GO" id="GO:0016491">
    <property type="term" value="F:oxidoreductase activity"/>
    <property type="evidence" value="ECO:0007669"/>
    <property type="project" value="UniProtKB-KW"/>
</dbReference>
<feature type="binding site" evidence="9">
    <location>
        <position position="139"/>
    </location>
    <ligand>
        <name>glyoxylate</name>
        <dbReference type="ChEBI" id="CHEBI:36655"/>
    </ligand>
</feature>
<feature type="binding site" evidence="9">
    <location>
        <position position="107"/>
    </location>
    <ligand>
        <name>FMN</name>
        <dbReference type="ChEBI" id="CHEBI:58210"/>
    </ligand>
</feature>
<name>A0A1R1X1H2_9FUNG</name>
<keyword evidence="2 9" id="KW-0285">Flavoprotein</keyword>
<comment type="caution">
    <text evidence="11">The sequence shown here is derived from an EMBL/GenBank/DDBJ whole genome shotgun (WGS) entry which is preliminary data.</text>
</comment>
<dbReference type="GO" id="GO:0005737">
    <property type="term" value="C:cytoplasm"/>
    <property type="evidence" value="ECO:0007669"/>
    <property type="project" value="UniProtKB-ARBA"/>
</dbReference>
<evidence type="ECO:0000256" key="5">
    <source>
        <dbReference type="ARBA" id="ARBA00024042"/>
    </source>
</evidence>
<feature type="binding site" evidence="9">
    <location>
        <begin position="78"/>
        <end position="80"/>
    </location>
    <ligand>
        <name>FMN</name>
        <dbReference type="ChEBI" id="CHEBI:58210"/>
    </ligand>
</feature>
<dbReference type="OrthoDB" id="1925334at2759"/>
<evidence type="ECO:0000256" key="7">
    <source>
        <dbReference type="ARBA" id="ARBA00083297"/>
    </source>
</evidence>
<feature type="binding site" evidence="9">
    <location>
        <position position="174"/>
    </location>
    <ligand>
        <name>glyoxylate</name>
        <dbReference type="ChEBI" id="CHEBI:36655"/>
    </ligand>
</feature>
<feature type="active site" description="Proton acceptor" evidence="8">
    <location>
        <position position="271"/>
    </location>
</feature>
<evidence type="ECO:0000313" key="11">
    <source>
        <dbReference type="EMBL" id="OMJ08472.1"/>
    </source>
</evidence>
<dbReference type="PROSITE" id="PS51349">
    <property type="entry name" value="FMN_HYDROXY_ACID_DH_2"/>
    <property type="match status" value="1"/>
</dbReference>
<feature type="domain" description="FMN hydroxy acid dehydrogenase" evidence="10">
    <location>
        <begin position="1"/>
        <end position="376"/>
    </location>
</feature>
<keyword evidence="12" id="KW-1185">Reference proteome</keyword>
<dbReference type="STRING" id="133412.A0A1R1X1H2"/>
<evidence type="ECO:0000256" key="8">
    <source>
        <dbReference type="PIRSR" id="PIRSR000138-1"/>
    </source>
</evidence>
<evidence type="ECO:0000313" key="12">
    <source>
        <dbReference type="Proteomes" id="UP000187283"/>
    </source>
</evidence>
<dbReference type="SUPFAM" id="SSF51395">
    <property type="entry name" value="FMN-linked oxidoreductases"/>
    <property type="match status" value="1"/>
</dbReference>
<feature type="binding site" evidence="9">
    <location>
        <position position="271"/>
    </location>
    <ligand>
        <name>glyoxylate</name>
        <dbReference type="ChEBI" id="CHEBI:36655"/>
    </ligand>
</feature>
<evidence type="ECO:0000256" key="2">
    <source>
        <dbReference type="ARBA" id="ARBA00022630"/>
    </source>
</evidence>
<keyword evidence="3 9" id="KW-0288">FMN</keyword>
<dbReference type="InterPro" id="IPR008259">
    <property type="entry name" value="FMN_hydac_DH_AS"/>
</dbReference>
<dbReference type="FunFam" id="3.20.20.70:FF:000056">
    <property type="entry name" value="hydroxyacid oxidase 2"/>
    <property type="match status" value="1"/>
</dbReference>
<dbReference type="InterPro" id="IPR012133">
    <property type="entry name" value="Alpha-hydoxy_acid_DH_FMN"/>
</dbReference>
<feature type="binding site" evidence="9">
    <location>
        <position position="269"/>
    </location>
    <ligand>
        <name>FMN</name>
        <dbReference type="ChEBI" id="CHEBI:58210"/>
    </ligand>
</feature>
<dbReference type="CDD" id="cd02809">
    <property type="entry name" value="alpha_hydroxyacid_oxid_FMN"/>
    <property type="match status" value="1"/>
</dbReference>
<dbReference type="EMBL" id="LSSN01005786">
    <property type="protein sequence ID" value="OMJ08472.1"/>
    <property type="molecule type" value="Genomic_DNA"/>
</dbReference>